<gene>
    <name evidence="1" type="ORF">G3I53_21615</name>
</gene>
<keyword evidence="1" id="KW-0808">Transferase</keyword>
<proteinExistence type="predicted"/>
<protein>
    <submittedName>
        <fullName evidence="1">Transferase</fullName>
    </submittedName>
</protein>
<sequence length="117" mass="12700">VRARLHGARCADGAAAVLRLRGRTGTVRELPVETDGRDVAFTVPHTGPVDDGDHIWDVYVRPAADAPLIRVGRLLDDVADRKRVHVYPRVTVGGSGLRPYYTVDNDLSFAVTRAAEG</sequence>
<accession>A0A6G3QYH3</accession>
<evidence type="ECO:0000313" key="1">
    <source>
        <dbReference type="EMBL" id="NEA88563.1"/>
    </source>
</evidence>
<dbReference type="AlphaFoldDB" id="A0A6G3QYH3"/>
<feature type="non-terminal residue" evidence="1">
    <location>
        <position position="1"/>
    </location>
</feature>
<reference evidence="1" key="1">
    <citation type="submission" date="2020-01" db="EMBL/GenBank/DDBJ databases">
        <title>Insect and environment-associated Actinomycetes.</title>
        <authorList>
            <person name="Currrie C."/>
            <person name="Chevrette M."/>
            <person name="Carlson C."/>
            <person name="Stubbendieck R."/>
            <person name="Wendt-Pienkowski E."/>
        </authorList>
    </citation>
    <scope>NUCLEOTIDE SEQUENCE</scope>
    <source>
        <strain evidence="1">SID14436</strain>
    </source>
</reference>
<organism evidence="1">
    <name type="scientific">Streptomyces sp. SID14436</name>
    <dbReference type="NCBI Taxonomy" id="2706070"/>
    <lineage>
        <taxon>Bacteria</taxon>
        <taxon>Bacillati</taxon>
        <taxon>Actinomycetota</taxon>
        <taxon>Actinomycetes</taxon>
        <taxon>Kitasatosporales</taxon>
        <taxon>Streptomycetaceae</taxon>
        <taxon>Streptomyces</taxon>
    </lineage>
</organism>
<name>A0A6G3QYH3_9ACTN</name>
<dbReference type="GO" id="GO:0016740">
    <property type="term" value="F:transferase activity"/>
    <property type="evidence" value="ECO:0007669"/>
    <property type="project" value="UniProtKB-KW"/>
</dbReference>
<comment type="caution">
    <text evidence="1">The sequence shown here is derived from an EMBL/GenBank/DDBJ whole genome shotgun (WGS) entry which is preliminary data.</text>
</comment>
<dbReference type="EMBL" id="JAAGMD010000611">
    <property type="protein sequence ID" value="NEA88563.1"/>
    <property type="molecule type" value="Genomic_DNA"/>
</dbReference>